<dbReference type="AlphaFoldDB" id="A0A0A9HGE0"/>
<feature type="transmembrane region" description="Helical" evidence="1">
    <location>
        <begin position="83"/>
        <end position="106"/>
    </location>
</feature>
<keyword evidence="1" id="KW-0812">Transmembrane</keyword>
<evidence type="ECO:0000256" key="1">
    <source>
        <dbReference type="SAM" id="Phobius"/>
    </source>
</evidence>
<reference evidence="2" key="1">
    <citation type="submission" date="2014-09" db="EMBL/GenBank/DDBJ databases">
        <authorList>
            <person name="Magalhaes I.L.F."/>
            <person name="Oliveira U."/>
            <person name="Santos F.R."/>
            <person name="Vidigal T.H.D.A."/>
            <person name="Brescovit A.D."/>
            <person name="Santos A.J."/>
        </authorList>
    </citation>
    <scope>NUCLEOTIDE SEQUENCE</scope>
    <source>
        <tissue evidence="2">Shoot tissue taken approximately 20 cm above the soil surface</tissue>
    </source>
</reference>
<organism evidence="2">
    <name type="scientific">Arundo donax</name>
    <name type="common">Giant reed</name>
    <name type="synonym">Donax arundinaceus</name>
    <dbReference type="NCBI Taxonomy" id="35708"/>
    <lineage>
        <taxon>Eukaryota</taxon>
        <taxon>Viridiplantae</taxon>
        <taxon>Streptophyta</taxon>
        <taxon>Embryophyta</taxon>
        <taxon>Tracheophyta</taxon>
        <taxon>Spermatophyta</taxon>
        <taxon>Magnoliopsida</taxon>
        <taxon>Liliopsida</taxon>
        <taxon>Poales</taxon>
        <taxon>Poaceae</taxon>
        <taxon>PACMAD clade</taxon>
        <taxon>Arundinoideae</taxon>
        <taxon>Arundineae</taxon>
        <taxon>Arundo</taxon>
    </lineage>
</organism>
<accession>A0A0A9HGE0</accession>
<proteinExistence type="predicted"/>
<dbReference type="EMBL" id="GBRH01161681">
    <property type="protein sequence ID" value="JAE36215.1"/>
    <property type="molecule type" value="Transcribed_RNA"/>
</dbReference>
<sequence>MLFVQNPPGGVNPALYDTLTAKIPSSTRYFRSLHRSSKSAVTPDSWLLGNKFLVDEPSMDSCSPVLPPWVLLSSLQSLPGSRVAVVLVISMASSGCLPFAIWLIALQLRLLTLASQVSFSL</sequence>
<protein>
    <submittedName>
        <fullName evidence="2">Uncharacterized protein</fullName>
    </submittedName>
</protein>
<keyword evidence="1" id="KW-1133">Transmembrane helix</keyword>
<name>A0A0A9HGE0_ARUDO</name>
<evidence type="ECO:0000313" key="2">
    <source>
        <dbReference type="EMBL" id="JAE36215.1"/>
    </source>
</evidence>
<reference evidence="2" key="2">
    <citation type="journal article" date="2015" name="Data Brief">
        <title>Shoot transcriptome of the giant reed, Arundo donax.</title>
        <authorList>
            <person name="Barrero R.A."/>
            <person name="Guerrero F.D."/>
            <person name="Moolhuijzen P."/>
            <person name="Goolsby J.A."/>
            <person name="Tidwell J."/>
            <person name="Bellgard S.E."/>
            <person name="Bellgard M.I."/>
        </authorList>
    </citation>
    <scope>NUCLEOTIDE SEQUENCE</scope>
    <source>
        <tissue evidence="2">Shoot tissue taken approximately 20 cm above the soil surface</tissue>
    </source>
</reference>
<keyword evidence="1" id="KW-0472">Membrane</keyword>